<dbReference type="AlphaFoldDB" id="R0IDJ7"/>
<reference evidence="1 2" key="2">
    <citation type="journal article" date="2013" name="PLoS Genet.">
        <title>Comparative genome structure, secondary metabolite, and effector coding capacity across Cochliobolus pathogens.</title>
        <authorList>
            <person name="Condon B.J."/>
            <person name="Leng Y."/>
            <person name="Wu D."/>
            <person name="Bushley K.E."/>
            <person name="Ohm R.A."/>
            <person name="Otillar R."/>
            <person name="Martin J."/>
            <person name="Schackwitz W."/>
            <person name="Grimwood J."/>
            <person name="MohdZainudin N."/>
            <person name="Xue C."/>
            <person name="Wang R."/>
            <person name="Manning V.A."/>
            <person name="Dhillon B."/>
            <person name="Tu Z.J."/>
            <person name="Steffenson B.J."/>
            <person name="Salamov A."/>
            <person name="Sun H."/>
            <person name="Lowry S."/>
            <person name="LaButti K."/>
            <person name="Han J."/>
            <person name="Copeland A."/>
            <person name="Lindquist E."/>
            <person name="Barry K."/>
            <person name="Schmutz J."/>
            <person name="Baker S.E."/>
            <person name="Ciuffetti L.M."/>
            <person name="Grigoriev I.V."/>
            <person name="Zhong S."/>
            <person name="Turgeon B.G."/>
        </authorList>
    </citation>
    <scope>NUCLEOTIDE SEQUENCE [LARGE SCALE GENOMIC DNA]</scope>
    <source>
        <strain evidence="2">28A</strain>
    </source>
</reference>
<dbReference type="HOGENOM" id="CLU_1230565_0_0_1"/>
<name>R0IDJ7_EXST2</name>
<proteinExistence type="predicted"/>
<dbReference type="GeneID" id="19403789"/>
<dbReference type="Proteomes" id="UP000016935">
    <property type="component" value="Unassembled WGS sequence"/>
</dbReference>
<reference evidence="1 2" key="1">
    <citation type="journal article" date="2012" name="PLoS Pathog.">
        <title>Diverse lifestyles and strategies of plant pathogenesis encoded in the genomes of eighteen Dothideomycetes fungi.</title>
        <authorList>
            <person name="Ohm R.A."/>
            <person name="Feau N."/>
            <person name="Henrissat B."/>
            <person name="Schoch C.L."/>
            <person name="Horwitz B.A."/>
            <person name="Barry K.W."/>
            <person name="Condon B.J."/>
            <person name="Copeland A.C."/>
            <person name="Dhillon B."/>
            <person name="Glaser F."/>
            <person name="Hesse C.N."/>
            <person name="Kosti I."/>
            <person name="LaButti K."/>
            <person name="Lindquist E.A."/>
            <person name="Lucas S."/>
            <person name="Salamov A.A."/>
            <person name="Bradshaw R.E."/>
            <person name="Ciuffetti L."/>
            <person name="Hamelin R.C."/>
            <person name="Kema G.H.J."/>
            <person name="Lawrence C."/>
            <person name="Scott J.A."/>
            <person name="Spatafora J.W."/>
            <person name="Turgeon B.G."/>
            <person name="de Wit P.J.G.M."/>
            <person name="Zhong S."/>
            <person name="Goodwin S.B."/>
            <person name="Grigoriev I.V."/>
        </authorList>
    </citation>
    <scope>NUCLEOTIDE SEQUENCE [LARGE SCALE GENOMIC DNA]</scope>
    <source>
        <strain evidence="2">28A</strain>
    </source>
</reference>
<dbReference type="RefSeq" id="XP_008028799.1">
    <property type="nucleotide sequence ID" value="XM_008030608.1"/>
</dbReference>
<keyword evidence="2" id="KW-1185">Reference proteome</keyword>
<protein>
    <submittedName>
        <fullName evidence="1">Uncharacterized protein</fullName>
    </submittedName>
</protein>
<dbReference type="EMBL" id="KB908833">
    <property type="protein sequence ID" value="EOA83211.1"/>
    <property type="molecule type" value="Genomic_DNA"/>
</dbReference>
<organism evidence="1 2">
    <name type="scientific">Exserohilum turcicum (strain 28A)</name>
    <name type="common">Northern leaf blight fungus</name>
    <name type="synonym">Setosphaeria turcica</name>
    <dbReference type="NCBI Taxonomy" id="671987"/>
    <lineage>
        <taxon>Eukaryota</taxon>
        <taxon>Fungi</taxon>
        <taxon>Dikarya</taxon>
        <taxon>Ascomycota</taxon>
        <taxon>Pezizomycotina</taxon>
        <taxon>Dothideomycetes</taxon>
        <taxon>Pleosporomycetidae</taxon>
        <taxon>Pleosporales</taxon>
        <taxon>Pleosporineae</taxon>
        <taxon>Pleosporaceae</taxon>
        <taxon>Exserohilum</taxon>
    </lineage>
</organism>
<evidence type="ECO:0000313" key="1">
    <source>
        <dbReference type="EMBL" id="EOA83211.1"/>
    </source>
</evidence>
<sequence>MKVKRLQCKRNQNTAHCCHMALVSESYQQTIHKNCLVATKSKTRRIKIMLCIQNHEHPNYTTASHLLRHTHVDMGRIEAHGRITQHPLYRRALNMQPRGSHRSSTRVGLCVRATFEAGESDTRISILFVGEDRDQAKEAMLNHVAKALATAWEQHEENPRQVYYRNTVLGEHVQFVDDKTGWITWWELWSHHLVNLRSGWVGRRFQGGGDCGEGGENGGGSRVMF</sequence>
<accession>R0IDJ7</accession>
<gene>
    <name evidence="1" type="ORF">SETTUDRAFT_33525</name>
</gene>
<evidence type="ECO:0000313" key="2">
    <source>
        <dbReference type="Proteomes" id="UP000016935"/>
    </source>
</evidence>